<gene>
    <name evidence="4" type="ORF">AMAG_08632</name>
</gene>
<keyword evidence="2" id="KW-1133">Transmembrane helix</keyword>
<protein>
    <recommendedName>
        <fullName evidence="6">ZP domain-containing protein</fullName>
    </recommendedName>
</protein>
<dbReference type="AlphaFoldDB" id="A0A0L0SMB7"/>
<sequence length="322" mass="32795">MALSLSAFGLLLVLALLAHAAPTLALTPITTALDQWTKFIFVYPSGSTDLYSATLAAEGCLVVVDVHCSNERFSVTINGQSAGLTSQPVAGCSPDISTGDSNEADQALANPAFSRGYFTIGTGYSTFTFSAGSVDDDDRAWFKVTSIDCNTLLNPAPPAPVVNSTLPDTTTNTTNTTLPDTTTTNSTTLPDTNTTNSTLPTTDSTTTSNTKAHPAHPARPASPVAEARPPVTKPVTPAKPHLKLNDADGATAADETTAAAVTPQAASTVAVGPAMLAAGAVVLVAAAVGVAVVVQRRRRAAARGQAVSTEEGEAVAASRMLG</sequence>
<dbReference type="VEuPathDB" id="FungiDB:AMAG_08632"/>
<keyword evidence="2" id="KW-0472">Membrane</keyword>
<reference evidence="4 5" key="1">
    <citation type="submission" date="2009-11" db="EMBL/GenBank/DDBJ databases">
        <title>Annotation of Allomyces macrogynus ATCC 38327.</title>
        <authorList>
            <consortium name="The Broad Institute Genome Sequencing Platform"/>
            <person name="Russ C."/>
            <person name="Cuomo C."/>
            <person name="Burger G."/>
            <person name="Gray M.W."/>
            <person name="Holland P.W.H."/>
            <person name="King N."/>
            <person name="Lang F.B.F."/>
            <person name="Roger A.J."/>
            <person name="Ruiz-Trillo I."/>
            <person name="Young S.K."/>
            <person name="Zeng Q."/>
            <person name="Gargeya S."/>
            <person name="Fitzgerald M."/>
            <person name="Haas B."/>
            <person name="Abouelleil A."/>
            <person name="Alvarado L."/>
            <person name="Arachchi H.M."/>
            <person name="Berlin A."/>
            <person name="Chapman S.B."/>
            <person name="Gearin G."/>
            <person name="Goldberg J."/>
            <person name="Griggs A."/>
            <person name="Gujja S."/>
            <person name="Hansen M."/>
            <person name="Heiman D."/>
            <person name="Howarth C."/>
            <person name="Larimer J."/>
            <person name="Lui A."/>
            <person name="MacDonald P.J.P."/>
            <person name="McCowen C."/>
            <person name="Montmayeur A."/>
            <person name="Murphy C."/>
            <person name="Neiman D."/>
            <person name="Pearson M."/>
            <person name="Priest M."/>
            <person name="Roberts A."/>
            <person name="Saif S."/>
            <person name="Shea T."/>
            <person name="Sisk P."/>
            <person name="Stolte C."/>
            <person name="Sykes S."/>
            <person name="Wortman J."/>
            <person name="Nusbaum C."/>
            <person name="Birren B."/>
        </authorList>
    </citation>
    <scope>NUCLEOTIDE SEQUENCE [LARGE SCALE GENOMIC DNA]</scope>
    <source>
        <strain evidence="4 5">ATCC 38327</strain>
    </source>
</reference>
<evidence type="ECO:0000256" key="2">
    <source>
        <dbReference type="SAM" id="Phobius"/>
    </source>
</evidence>
<organism evidence="4 5">
    <name type="scientific">Allomyces macrogynus (strain ATCC 38327)</name>
    <name type="common">Allomyces javanicus var. macrogynus</name>
    <dbReference type="NCBI Taxonomy" id="578462"/>
    <lineage>
        <taxon>Eukaryota</taxon>
        <taxon>Fungi</taxon>
        <taxon>Fungi incertae sedis</taxon>
        <taxon>Blastocladiomycota</taxon>
        <taxon>Blastocladiomycetes</taxon>
        <taxon>Blastocladiales</taxon>
        <taxon>Blastocladiaceae</taxon>
        <taxon>Allomyces</taxon>
    </lineage>
</organism>
<proteinExistence type="predicted"/>
<evidence type="ECO:0000313" key="4">
    <source>
        <dbReference type="EMBL" id="KNE63510.1"/>
    </source>
</evidence>
<evidence type="ECO:0000256" key="1">
    <source>
        <dbReference type="SAM" id="MobiDB-lite"/>
    </source>
</evidence>
<keyword evidence="2" id="KW-0812">Transmembrane</keyword>
<feature type="signal peptide" evidence="3">
    <location>
        <begin position="1"/>
        <end position="25"/>
    </location>
</feature>
<evidence type="ECO:0000313" key="5">
    <source>
        <dbReference type="Proteomes" id="UP000054350"/>
    </source>
</evidence>
<dbReference type="Proteomes" id="UP000054350">
    <property type="component" value="Unassembled WGS sequence"/>
</dbReference>
<keyword evidence="3" id="KW-0732">Signal</keyword>
<feature type="transmembrane region" description="Helical" evidence="2">
    <location>
        <begin position="274"/>
        <end position="294"/>
    </location>
</feature>
<feature type="region of interest" description="Disordered" evidence="1">
    <location>
        <begin position="156"/>
        <end position="245"/>
    </location>
</feature>
<evidence type="ECO:0008006" key="6">
    <source>
        <dbReference type="Google" id="ProtNLM"/>
    </source>
</evidence>
<name>A0A0L0SMB7_ALLM3</name>
<evidence type="ECO:0000256" key="3">
    <source>
        <dbReference type="SAM" id="SignalP"/>
    </source>
</evidence>
<feature type="chain" id="PRO_5005548124" description="ZP domain-containing protein" evidence="3">
    <location>
        <begin position="26"/>
        <end position="322"/>
    </location>
</feature>
<keyword evidence="5" id="KW-1185">Reference proteome</keyword>
<accession>A0A0L0SMB7</accession>
<feature type="compositionally biased region" description="Low complexity" evidence="1">
    <location>
        <begin position="163"/>
        <end position="212"/>
    </location>
</feature>
<dbReference type="EMBL" id="GG745342">
    <property type="protein sequence ID" value="KNE63510.1"/>
    <property type="molecule type" value="Genomic_DNA"/>
</dbReference>
<feature type="compositionally biased region" description="Low complexity" evidence="1">
    <location>
        <begin position="218"/>
        <end position="239"/>
    </location>
</feature>
<reference evidence="5" key="2">
    <citation type="submission" date="2009-11" db="EMBL/GenBank/DDBJ databases">
        <title>The Genome Sequence of Allomyces macrogynus strain ATCC 38327.</title>
        <authorList>
            <consortium name="The Broad Institute Genome Sequencing Platform"/>
            <person name="Russ C."/>
            <person name="Cuomo C."/>
            <person name="Shea T."/>
            <person name="Young S.K."/>
            <person name="Zeng Q."/>
            <person name="Koehrsen M."/>
            <person name="Haas B."/>
            <person name="Borodovsky M."/>
            <person name="Guigo R."/>
            <person name="Alvarado L."/>
            <person name="Berlin A."/>
            <person name="Borenstein D."/>
            <person name="Chen Z."/>
            <person name="Engels R."/>
            <person name="Freedman E."/>
            <person name="Gellesch M."/>
            <person name="Goldberg J."/>
            <person name="Griggs A."/>
            <person name="Gujja S."/>
            <person name="Heiman D."/>
            <person name="Hepburn T."/>
            <person name="Howarth C."/>
            <person name="Jen D."/>
            <person name="Larson L."/>
            <person name="Lewis B."/>
            <person name="Mehta T."/>
            <person name="Park D."/>
            <person name="Pearson M."/>
            <person name="Roberts A."/>
            <person name="Saif S."/>
            <person name="Shenoy N."/>
            <person name="Sisk P."/>
            <person name="Stolte C."/>
            <person name="Sykes S."/>
            <person name="Walk T."/>
            <person name="White J."/>
            <person name="Yandava C."/>
            <person name="Burger G."/>
            <person name="Gray M.W."/>
            <person name="Holland P.W.H."/>
            <person name="King N."/>
            <person name="Lang F.B.F."/>
            <person name="Roger A.J."/>
            <person name="Ruiz-Trillo I."/>
            <person name="Lander E."/>
            <person name="Nusbaum C."/>
        </authorList>
    </citation>
    <scope>NUCLEOTIDE SEQUENCE [LARGE SCALE GENOMIC DNA]</scope>
    <source>
        <strain evidence="5">ATCC 38327</strain>
    </source>
</reference>